<evidence type="ECO:0000256" key="4">
    <source>
        <dbReference type="ARBA" id="ARBA00023136"/>
    </source>
</evidence>
<evidence type="ECO:0000313" key="8">
    <source>
        <dbReference type="WBParaSite" id="SBAD_0000488701-mRNA-1"/>
    </source>
</evidence>
<proteinExistence type="predicted"/>
<evidence type="ECO:0000256" key="2">
    <source>
        <dbReference type="ARBA" id="ARBA00022692"/>
    </source>
</evidence>
<dbReference type="EMBL" id="UZAM01008487">
    <property type="protein sequence ID" value="VDP05169.1"/>
    <property type="molecule type" value="Genomic_DNA"/>
</dbReference>
<accession>A0A183IM45</accession>
<dbReference type="InterPro" id="IPR000832">
    <property type="entry name" value="GPCR_2_secretin-like"/>
</dbReference>
<dbReference type="Gene3D" id="1.20.1070.10">
    <property type="entry name" value="Rhodopsin 7-helix transmembrane proteins"/>
    <property type="match status" value="1"/>
</dbReference>
<evidence type="ECO:0000256" key="3">
    <source>
        <dbReference type="ARBA" id="ARBA00022989"/>
    </source>
</evidence>
<evidence type="ECO:0000313" key="7">
    <source>
        <dbReference type="Proteomes" id="UP000270296"/>
    </source>
</evidence>
<gene>
    <name evidence="6" type="ORF">SBAD_LOCUS4691</name>
</gene>
<name>A0A183IM45_9BILA</name>
<organism evidence="8">
    <name type="scientific">Soboliphyme baturini</name>
    <dbReference type="NCBI Taxonomy" id="241478"/>
    <lineage>
        <taxon>Eukaryota</taxon>
        <taxon>Metazoa</taxon>
        <taxon>Ecdysozoa</taxon>
        <taxon>Nematoda</taxon>
        <taxon>Enoplea</taxon>
        <taxon>Dorylaimia</taxon>
        <taxon>Dioctophymatida</taxon>
        <taxon>Dioctophymatoidea</taxon>
        <taxon>Soboliphymatidae</taxon>
        <taxon>Soboliphyme</taxon>
    </lineage>
</organism>
<keyword evidence="3 5" id="KW-1133">Transmembrane helix</keyword>
<dbReference type="AlphaFoldDB" id="A0A183IM45"/>
<reference evidence="6 7" key="2">
    <citation type="submission" date="2018-11" db="EMBL/GenBank/DDBJ databases">
        <authorList>
            <consortium name="Pathogen Informatics"/>
        </authorList>
    </citation>
    <scope>NUCLEOTIDE SEQUENCE [LARGE SCALE GENOMIC DNA]</scope>
</reference>
<feature type="transmembrane region" description="Helical" evidence="5">
    <location>
        <begin position="125"/>
        <end position="151"/>
    </location>
</feature>
<protein>
    <submittedName>
        <fullName evidence="8">G_PROTEIN_RECEP_F1_2 domain-containing protein</fullName>
    </submittedName>
</protein>
<evidence type="ECO:0000256" key="5">
    <source>
        <dbReference type="SAM" id="Phobius"/>
    </source>
</evidence>
<dbReference type="GO" id="GO:0004930">
    <property type="term" value="F:G protein-coupled receptor activity"/>
    <property type="evidence" value="ECO:0007669"/>
    <property type="project" value="InterPro"/>
</dbReference>
<feature type="transmembrane region" description="Helical" evidence="5">
    <location>
        <begin position="50"/>
        <end position="73"/>
    </location>
</feature>
<dbReference type="GO" id="GO:0016020">
    <property type="term" value="C:membrane"/>
    <property type="evidence" value="ECO:0007669"/>
    <property type="project" value="UniProtKB-SubCell"/>
</dbReference>
<keyword evidence="2 5" id="KW-0812">Transmembrane</keyword>
<dbReference type="Pfam" id="PF00002">
    <property type="entry name" value="7tm_2"/>
    <property type="match status" value="1"/>
</dbReference>
<evidence type="ECO:0000313" key="6">
    <source>
        <dbReference type="EMBL" id="VDP05169.1"/>
    </source>
</evidence>
<comment type="subcellular location">
    <subcellularLocation>
        <location evidence="1">Membrane</location>
        <topology evidence="1">Multi-pass membrane protein</topology>
    </subcellularLocation>
</comment>
<sequence>RIYSIGKLGTISTDLPDPNEAAAINKFYRLKGVNNFSCWIRPNYVGLATFLPISILIIADFVITALLTKALFCTNSVRRHSSKTSRRRTMMAKVFLLVSTQFILGAPWVIQYFTINTPYVNGARYAFTVINGLQGFWISSIYFSTYVVFLVQKSRKSKSAPIRTITFVTMTTSSAK</sequence>
<feature type="transmembrane region" description="Helical" evidence="5">
    <location>
        <begin position="94"/>
        <end position="113"/>
    </location>
</feature>
<dbReference type="WBParaSite" id="SBAD_0000488701-mRNA-1">
    <property type="protein sequence ID" value="SBAD_0000488701-mRNA-1"/>
    <property type="gene ID" value="SBAD_0000488701"/>
</dbReference>
<keyword evidence="4 5" id="KW-0472">Membrane</keyword>
<keyword evidence="7" id="KW-1185">Reference proteome</keyword>
<dbReference type="OrthoDB" id="5853840at2759"/>
<evidence type="ECO:0000256" key="1">
    <source>
        <dbReference type="ARBA" id="ARBA00004141"/>
    </source>
</evidence>
<dbReference type="Proteomes" id="UP000270296">
    <property type="component" value="Unassembled WGS sequence"/>
</dbReference>
<reference evidence="8" key="1">
    <citation type="submission" date="2016-06" db="UniProtKB">
        <authorList>
            <consortium name="WormBaseParasite"/>
        </authorList>
    </citation>
    <scope>IDENTIFICATION</scope>
</reference>